<name>A0A1Q5U0B7_9EURO</name>
<sequence>MDTIMSSLPPDIGAILMKNIGILQVVSMFAIGAYNALETGVVTFDTFKHYRGLYFWSMQVSSWGILLHAIPAMVRFVSVAPNLPMSIPFILGWYAMVTGQALVLYSRLHLVISDINKLSWVLWMIILNALVLHIPMTVLFFGLSQNNAALARPAAIFDRIQLTGFCMQDFIICGIYIREALRALGPVLEVRGKEGRKVIVHLIWVNVLVVILNCLLLITEYKLHYIQVGFKTVVYSIKLKLEFSVLNRLRSLTRTQPCVCQQPQQHSGGGPRRSSDINILDMLSARSRIPRVDIEEIPAFVHVGVSHRSLSVPNSTHDFHEALRETSSHDNVISPVDICVLSPSTLSSENHSRPRIGSSETKSTVEMRLLESPKSN</sequence>
<dbReference type="OrthoDB" id="405906at2759"/>
<evidence type="ECO:0000313" key="5">
    <source>
        <dbReference type="Proteomes" id="UP000186955"/>
    </source>
</evidence>
<evidence type="ECO:0000256" key="2">
    <source>
        <dbReference type="SAM" id="Phobius"/>
    </source>
</evidence>
<dbReference type="PANTHER" id="PTHR37013:SF3">
    <property type="entry name" value="INTEGRAL MEMBRANE PROTEIN (AFU_ORTHOLOGUE AFUA_1G05950)"/>
    <property type="match status" value="1"/>
</dbReference>
<feature type="transmembrane region" description="Helical" evidence="2">
    <location>
        <begin position="54"/>
        <end position="77"/>
    </location>
</feature>
<feature type="transmembrane region" description="Helical" evidence="2">
    <location>
        <begin position="198"/>
        <end position="218"/>
    </location>
</feature>
<proteinExistence type="predicted"/>
<feature type="transmembrane region" description="Helical" evidence="2">
    <location>
        <begin position="120"/>
        <end position="144"/>
    </location>
</feature>
<dbReference type="Proteomes" id="UP000186955">
    <property type="component" value="Unassembled WGS sequence"/>
</dbReference>
<feature type="compositionally biased region" description="Basic and acidic residues" evidence="1">
    <location>
        <begin position="363"/>
        <end position="376"/>
    </location>
</feature>
<dbReference type="EMBL" id="MNBE01000602">
    <property type="protein sequence ID" value="OKP05912.1"/>
    <property type="molecule type" value="Genomic_DNA"/>
</dbReference>
<protein>
    <recommendedName>
        <fullName evidence="3">DUF7703 domain-containing protein</fullName>
    </recommendedName>
</protein>
<feature type="region of interest" description="Disordered" evidence="1">
    <location>
        <begin position="344"/>
        <end position="376"/>
    </location>
</feature>
<dbReference type="InterPro" id="IPR056120">
    <property type="entry name" value="DUF7703"/>
</dbReference>
<dbReference type="STRING" id="1316194.A0A1Q5U0B7"/>
<accession>A0A1Q5U0B7</accession>
<feature type="transmembrane region" description="Helical" evidence="2">
    <location>
        <begin position="156"/>
        <end position="178"/>
    </location>
</feature>
<dbReference type="Pfam" id="PF24802">
    <property type="entry name" value="DUF7703"/>
    <property type="match status" value="1"/>
</dbReference>
<feature type="transmembrane region" description="Helical" evidence="2">
    <location>
        <begin position="12"/>
        <end position="34"/>
    </location>
</feature>
<feature type="transmembrane region" description="Helical" evidence="2">
    <location>
        <begin position="89"/>
        <end position="108"/>
    </location>
</feature>
<comment type="caution">
    <text evidence="4">The sequence shown here is derived from an EMBL/GenBank/DDBJ whole genome shotgun (WGS) entry which is preliminary data.</text>
</comment>
<organism evidence="4 5">
    <name type="scientific">Penicillium subrubescens</name>
    <dbReference type="NCBI Taxonomy" id="1316194"/>
    <lineage>
        <taxon>Eukaryota</taxon>
        <taxon>Fungi</taxon>
        <taxon>Dikarya</taxon>
        <taxon>Ascomycota</taxon>
        <taxon>Pezizomycotina</taxon>
        <taxon>Eurotiomycetes</taxon>
        <taxon>Eurotiomycetidae</taxon>
        <taxon>Eurotiales</taxon>
        <taxon>Aspergillaceae</taxon>
        <taxon>Penicillium</taxon>
    </lineage>
</organism>
<keyword evidence="2" id="KW-0472">Membrane</keyword>
<evidence type="ECO:0000256" key="1">
    <source>
        <dbReference type="SAM" id="MobiDB-lite"/>
    </source>
</evidence>
<keyword evidence="5" id="KW-1185">Reference proteome</keyword>
<dbReference type="PANTHER" id="PTHR37013">
    <property type="entry name" value="INTEGRAL MEMBRANE PROTEIN (AFU_ORTHOLOGUE AFUA_1G05950)-RELATED"/>
    <property type="match status" value="1"/>
</dbReference>
<reference evidence="4 5" key="1">
    <citation type="submission" date="2016-10" db="EMBL/GenBank/DDBJ databases">
        <title>Genome sequence of the ascomycete fungus Penicillium subrubescens.</title>
        <authorList>
            <person name="De Vries R.P."/>
            <person name="Peng M."/>
            <person name="Dilokpimol A."/>
            <person name="Hilden K."/>
            <person name="Makela M.R."/>
            <person name="Grigoriev I."/>
            <person name="Riley R."/>
            <person name="Granchi Z."/>
        </authorList>
    </citation>
    <scope>NUCLEOTIDE SEQUENCE [LARGE SCALE GENOMIC DNA]</scope>
    <source>
        <strain evidence="4 5">CBS 132785</strain>
    </source>
</reference>
<evidence type="ECO:0000313" key="4">
    <source>
        <dbReference type="EMBL" id="OKP05912.1"/>
    </source>
</evidence>
<keyword evidence="2" id="KW-1133">Transmembrane helix</keyword>
<gene>
    <name evidence="4" type="ORF">PENSUB_6632</name>
</gene>
<keyword evidence="2" id="KW-0812">Transmembrane</keyword>
<dbReference type="AlphaFoldDB" id="A0A1Q5U0B7"/>
<feature type="domain" description="DUF7703" evidence="3">
    <location>
        <begin position="13"/>
        <end position="263"/>
    </location>
</feature>
<evidence type="ECO:0000259" key="3">
    <source>
        <dbReference type="Pfam" id="PF24802"/>
    </source>
</evidence>